<feature type="chain" id="PRO_5016435520" description="C1q domain-containing protein" evidence="1">
    <location>
        <begin position="23"/>
        <end position="630"/>
    </location>
</feature>
<evidence type="ECO:0000313" key="3">
    <source>
        <dbReference type="Proteomes" id="UP000249518"/>
    </source>
</evidence>
<gene>
    <name evidence="2" type="ORF">B0I10_11697</name>
</gene>
<keyword evidence="1" id="KW-0732">Signal</keyword>
<proteinExistence type="predicted"/>
<keyword evidence="3" id="KW-1185">Reference proteome</keyword>
<dbReference type="OrthoDB" id="1488700at2"/>
<organism evidence="2 3">
    <name type="scientific">Flavobacterium lacus</name>
    <dbReference type="NCBI Taxonomy" id="1353778"/>
    <lineage>
        <taxon>Bacteria</taxon>
        <taxon>Pseudomonadati</taxon>
        <taxon>Bacteroidota</taxon>
        <taxon>Flavobacteriia</taxon>
        <taxon>Flavobacteriales</taxon>
        <taxon>Flavobacteriaceae</taxon>
        <taxon>Flavobacterium</taxon>
    </lineage>
</organism>
<evidence type="ECO:0000313" key="2">
    <source>
        <dbReference type="EMBL" id="RAR46693.1"/>
    </source>
</evidence>
<sequence>MKKIKIVFAAISAVLCLNSVQAQVGIGTTTPQGALDITSTTDGLLIPRVSLGGTNFPAPLTAPVNSEIVYNTNNNSALPLPVLALQGLVTPGFYFWNGTIWERFITGVLPASTGWLTTGNTGIVDGTNFIGTTTAANLQFRRNNSHAGRISATSTSFGVNALTAGATTNGTAFGVNALAANTAANNTAFGTNALAANTTSANNTAFGFNALATNTPNADTGALNTAVGSGALASLNGGNNNTAVGYNALTSVPSRTLFNTAVGSNSMSGLNSDATRNNVAVGDNTMTGSGTITWTVAIGSNALRNATNTSTRNTALGFSAGSNTTNGTDNVFLGHLAGSSEAGSSSNKLYIENTNANSSNALIYGEFDTNILRVNGTLQVNNPAGVNGYSLPNTRGTLNQILRTDGAGVTSWVTPSTIETDPQVSSATNNVIPKWNGTTLVDGIITDNGTSVNVAGNTTTTTFQMTNGATANYILQSDAAGNGTWVQNPLNTLSMVRVNLGGSNQVLTAPAPPGTWEKINFSTEVFDTSSEFAGGTFTATKAGFYQINAGFHTNDQTNLQQYAIGVFVNGVLYQETSGNHTNLGEVSRNINCLVNLAIGNTVEIFVKNFIPGVVINGFIGKTFFEVQQIR</sequence>
<evidence type="ECO:0008006" key="4">
    <source>
        <dbReference type="Google" id="ProtNLM"/>
    </source>
</evidence>
<reference evidence="2 3" key="1">
    <citation type="submission" date="2018-06" db="EMBL/GenBank/DDBJ databases">
        <title>Genomic Encyclopedia of Type Strains, Phase III (KMG-III): the genomes of soil and plant-associated and newly described type strains.</title>
        <authorList>
            <person name="Whitman W."/>
        </authorList>
    </citation>
    <scope>NUCLEOTIDE SEQUENCE [LARGE SCALE GENOMIC DNA]</scope>
    <source>
        <strain evidence="2 3">CGMCC 1.12504</strain>
    </source>
</reference>
<name>A0A328WKG0_9FLAO</name>
<comment type="caution">
    <text evidence="2">The sequence shown here is derived from an EMBL/GenBank/DDBJ whole genome shotgun (WGS) entry which is preliminary data.</text>
</comment>
<dbReference type="Proteomes" id="UP000249518">
    <property type="component" value="Unassembled WGS sequence"/>
</dbReference>
<dbReference type="RefSeq" id="WP_146740371.1">
    <property type="nucleotide sequence ID" value="NZ_QLSV01000016.1"/>
</dbReference>
<dbReference type="EMBL" id="QLSV01000016">
    <property type="protein sequence ID" value="RAR46693.1"/>
    <property type="molecule type" value="Genomic_DNA"/>
</dbReference>
<feature type="signal peptide" evidence="1">
    <location>
        <begin position="1"/>
        <end position="22"/>
    </location>
</feature>
<dbReference type="AlphaFoldDB" id="A0A328WKG0"/>
<dbReference type="SUPFAM" id="SSF49842">
    <property type="entry name" value="TNF-like"/>
    <property type="match status" value="1"/>
</dbReference>
<dbReference type="InterPro" id="IPR008983">
    <property type="entry name" value="Tumour_necrosis_fac-like_dom"/>
</dbReference>
<protein>
    <recommendedName>
        <fullName evidence="4">C1q domain-containing protein</fullName>
    </recommendedName>
</protein>
<accession>A0A328WKG0</accession>
<evidence type="ECO:0000256" key="1">
    <source>
        <dbReference type="SAM" id="SignalP"/>
    </source>
</evidence>